<keyword evidence="5" id="KW-1185">Reference proteome</keyword>
<feature type="coiled-coil region" evidence="1">
    <location>
        <begin position="377"/>
        <end position="448"/>
    </location>
</feature>
<accession>A0A328CBP5</accession>
<organism evidence="4 5">
    <name type="scientific">Lujinxingia litoralis</name>
    <dbReference type="NCBI Taxonomy" id="2211119"/>
    <lineage>
        <taxon>Bacteria</taxon>
        <taxon>Deltaproteobacteria</taxon>
        <taxon>Bradymonadales</taxon>
        <taxon>Lujinxingiaceae</taxon>
        <taxon>Lujinxingia</taxon>
    </lineage>
</organism>
<dbReference type="SMART" id="SM00240">
    <property type="entry name" value="FHA"/>
    <property type="match status" value="1"/>
</dbReference>
<dbReference type="Gene3D" id="2.60.200.20">
    <property type="match status" value="1"/>
</dbReference>
<protein>
    <recommendedName>
        <fullName evidence="3">FHA domain-containing protein</fullName>
    </recommendedName>
</protein>
<evidence type="ECO:0000313" key="4">
    <source>
        <dbReference type="EMBL" id="RAL25086.1"/>
    </source>
</evidence>
<dbReference type="CDD" id="cd00060">
    <property type="entry name" value="FHA"/>
    <property type="match status" value="1"/>
</dbReference>
<dbReference type="PROSITE" id="PS50006">
    <property type="entry name" value="FHA_DOMAIN"/>
    <property type="match status" value="1"/>
</dbReference>
<evidence type="ECO:0000256" key="2">
    <source>
        <dbReference type="SAM" id="MobiDB-lite"/>
    </source>
</evidence>
<name>A0A328CBP5_9DELT</name>
<comment type="caution">
    <text evidence="4">The sequence shown here is derived from an EMBL/GenBank/DDBJ whole genome shotgun (WGS) entry which is preliminary data.</text>
</comment>
<dbReference type="InterPro" id="IPR000253">
    <property type="entry name" value="FHA_dom"/>
</dbReference>
<feature type="domain" description="FHA" evidence="3">
    <location>
        <begin position="110"/>
        <end position="159"/>
    </location>
</feature>
<dbReference type="PANTHER" id="PTHR46753">
    <property type="entry name" value="FYVE AND COILED-COIL DOMAIN-CONTAINING PROTEIN 1"/>
    <property type="match status" value="1"/>
</dbReference>
<feature type="region of interest" description="Disordered" evidence="2">
    <location>
        <begin position="449"/>
        <end position="468"/>
    </location>
</feature>
<dbReference type="SUPFAM" id="SSF49879">
    <property type="entry name" value="SMAD/FHA domain"/>
    <property type="match status" value="1"/>
</dbReference>
<dbReference type="Pfam" id="PF00498">
    <property type="entry name" value="FHA"/>
    <property type="match status" value="1"/>
</dbReference>
<dbReference type="EMBL" id="QHKO01000001">
    <property type="protein sequence ID" value="RAL25086.1"/>
    <property type="molecule type" value="Genomic_DNA"/>
</dbReference>
<feature type="region of interest" description="Disordered" evidence="2">
    <location>
        <begin position="905"/>
        <end position="926"/>
    </location>
</feature>
<dbReference type="PANTHER" id="PTHR46753:SF3">
    <property type="entry name" value="PDZ DOMAIN-CONTAINING PROTEIN"/>
    <property type="match status" value="1"/>
</dbReference>
<keyword evidence="1" id="KW-0175">Coiled coil</keyword>
<evidence type="ECO:0000313" key="5">
    <source>
        <dbReference type="Proteomes" id="UP000249169"/>
    </source>
</evidence>
<dbReference type="Gene3D" id="1.10.287.1490">
    <property type="match status" value="1"/>
</dbReference>
<dbReference type="InterPro" id="IPR008984">
    <property type="entry name" value="SMAD_FHA_dom_sf"/>
</dbReference>
<proteinExistence type="predicted"/>
<sequence length="956" mass="105818">MVQSRGTRGSWACQPTVSALSWSTDRDLARGRARVRLGALLGPNFFARGDFPGVLPGGVSEKPCTRDLLSDKRPRRPYRAEGEHVPKLIYQDPEIGTEVIVEITPEVPEVTIGRNPGNIIRINNPSVSRRHTKFVYEAGRCTLYDLNSSNGTYVNGMRIQSQVLEHGDLVRVGEFPLEYADEQAALNHQAESPGIASMASATAMGMGFGMDEFGQEEIELDASSLIEESIDDQPMMLGEDEIHEVLDPDELYPALEPESFGDDTVDGGAEIAASLAALRAASREGQVEVDHTQRADGHALNLQSWEREYSGSEFEQLAADTGASVASPSQVSEALNAAEERPFGGGGGGHDGEREAELQALRSEVASLRQMLDAGVADSTDMQIERMRGERDRLTEERRNLVRQLKETRQALDEAPTAQTVQALEEALGLAQEQAALAQAQVQALTRESESRAQQLEEAGEREQSLHGQIQGLHEELEAHRQSQALVDSERADLGSQVSELQSEMQSYEDRYHQALLRIDDVTEELSASLKRVEALEEAAEIAQAERDSLESELANRLHDLEVRDERIVALTASLEAEQQHGQQLSEKIAALEEELSRRPPEDEANELVARATTLDADLRAMTQARDELQAELLAVNAELATQRQLMEDLEARHGRVAAERDQLTRERDGLKQEKAAFARETDYLQVERRKMGDELLAAKARVEELEKDRKKKRKIFEELSKDLRGLVEENDRLGGELAGARQELEQAPTHEVLQGLRSELGERDALIESISLQLEELESDASNLTRDLGQIAEERDQLAERETELREELEALQAALTEGDADSGQALEALRDEVARLEQELERVGAERDAAQAERVDAESAVGLEEFEALQAELTQVQQSLASAQAQRDELQAELTELQQALEAREAASGEAQGAPANEELARLMEEKTTLETTLAEIILERDRLEDELRQLVEA</sequence>
<dbReference type="AlphaFoldDB" id="A0A328CBP5"/>
<gene>
    <name evidence="4" type="ORF">DL240_02405</name>
</gene>
<feature type="coiled-coil region" evidence="1">
    <location>
        <begin position="491"/>
        <end position="744"/>
    </location>
</feature>
<dbReference type="Proteomes" id="UP000249169">
    <property type="component" value="Unassembled WGS sequence"/>
</dbReference>
<reference evidence="4 5" key="1">
    <citation type="submission" date="2018-05" db="EMBL/GenBank/DDBJ databases">
        <title>Lujinxingia marina gen. nov. sp. nov., a new facultative anaerobic member of the class Deltaproteobacteria, and proposal of Lujinxingaceae fam. nov.</title>
        <authorList>
            <person name="Li C.-M."/>
        </authorList>
    </citation>
    <scope>NUCLEOTIDE SEQUENCE [LARGE SCALE GENOMIC DNA]</scope>
    <source>
        <strain evidence="4 5">B210</strain>
    </source>
</reference>
<evidence type="ECO:0000259" key="3">
    <source>
        <dbReference type="PROSITE" id="PS50006"/>
    </source>
</evidence>
<evidence type="ECO:0000256" key="1">
    <source>
        <dbReference type="SAM" id="Coils"/>
    </source>
</evidence>